<feature type="transmembrane region" description="Helical" evidence="1">
    <location>
        <begin position="154"/>
        <end position="177"/>
    </location>
</feature>
<keyword evidence="1" id="KW-0812">Transmembrane</keyword>
<feature type="transmembrane region" description="Helical" evidence="1">
    <location>
        <begin position="260"/>
        <end position="276"/>
    </location>
</feature>
<organism evidence="2 3">
    <name type="scientific">Candidatus Yanofskybacteria bacterium RIFCSPHIGHO2_02_FULL_39_10</name>
    <dbReference type="NCBI Taxonomy" id="1802674"/>
    <lineage>
        <taxon>Bacteria</taxon>
        <taxon>Candidatus Yanofskyibacteriota</taxon>
    </lineage>
</organism>
<evidence type="ECO:0000313" key="3">
    <source>
        <dbReference type="Proteomes" id="UP000178908"/>
    </source>
</evidence>
<feature type="transmembrane region" description="Helical" evidence="1">
    <location>
        <begin position="106"/>
        <end position="123"/>
    </location>
</feature>
<sequence length="468" mass="53733">MKYRRSLLEWIIAIAVSSIFFVYKISSLTFRYGDHNLYFFEADKFLQGILPHRDFFLTDTGFYIILLAGIKSLIGTHILWLQILPIILHIGSAVILFLLLKRWGSSLAFIAPPLYLFSFSVLANSDYATGEDWVVFLLCSALLILTYQRPKLTGLLLALACLIKLYAITVVIGICLSMLIAKNYVQAKWVILAGFLAGSIALIFLAIPDPGQFLYDVILFNFNRPAGLEKTYIFLYFFQREWPLLLLASIGVMVLGKKRLLICLPIIFSLLFFSLFKDIYYLYLQILLPFLVIGAVSCFDWIFRKPRNSDRTIYSFFIIIAYAITIIDSIIFYQTNWQDRGRFTNAVEVATVIKNLPETYPLYGLYDLTPLLSLLSGRSLYKNYFDTNSISFDAGRLNKNTLSLEAVQSGVYLVAHVVDLPEYDIKDYGYQNYFSEEVFLKFCSRVATFPSTSNSQENYLNIYKCKSY</sequence>
<feature type="transmembrane region" description="Helical" evidence="1">
    <location>
        <begin position="314"/>
        <end position="333"/>
    </location>
</feature>
<dbReference type="Proteomes" id="UP000178908">
    <property type="component" value="Unassembled WGS sequence"/>
</dbReference>
<keyword evidence="1" id="KW-0472">Membrane</keyword>
<comment type="caution">
    <text evidence="2">The sequence shown here is derived from an EMBL/GenBank/DDBJ whole genome shotgun (WGS) entry which is preliminary data.</text>
</comment>
<dbReference type="AlphaFoldDB" id="A0A1F8F9W4"/>
<dbReference type="EMBL" id="MGJO01000008">
    <property type="protein sequence ID" value="OGN09943.1"/>
    <property type="molecule type" value="Genomic_DNA"/>
</dbReference>
<accession>A0A1F8F9W4</accession>
<name>A0A1F8F9W4_9BACT</name>
<evidence type="ECO:0008006" key="4">
    <source>
        <dbReference type="Google" id="ProtNLM"/>
    </source>
</evidence>
<reference evidence="2 3" key="1">
    <citation type="journal article" date="2016" name="Nat. Commun.">
        <title>Thousands of microbial genomes shed light on interconnected biogeochemical processes in an aquifer system.</title>
        <authorList>
            <person name="Anantharaman K."/>
            <person name="Brown C.T."/>
            <person name="Hug L.A."/>
            <person name="Sharon I."/>
            <person name="Castelle C.J."/>
            <person name="Probst A.J."/>
            <person name="Thomas B.C."/>
            <person name="Singh A."/>
            <person name="Wilkins M.J."/>
            <person name="Karaoz U."/>
            <person name="Brodie E.L."/>
            <person name="Williams K.H."/>
            <person name="Hubbard S.S."/>
            <person name="Banfield J.F."/>
        </authorList>
    </citation>
    <scope>NUCLEOTIDE SEQUENCE [LARGE SCALE GENOMIC DNA]</scope>
</reference>
<keyword evidence="1" id="KW-1133">Transmembrane helix</keyword>
<proteinExistence type="predicted"/>
<gene>
    <name evidence="2" type="ORF">A3C61_03540</name>
</gene>
<protein>
    <recommendedName>
        <fullName evidence="4">Glycosyltransferase RgtA/B/C/D-like domain-containing protein</fullName>
    </recommendedName>
</protein>
<evidence type="ECO:0000313" key="2">
    <source>
        <dbReference type="EMBL" id="OGN09943.1"/>
    </source>
</evidence>
<feature type="transmembrane region" description="Helical" evidence="1">
    <location>
        <begin position="233"/>
        <end position="255"/>
    </location>
</feature>
<feature type="transmembrane region" description="Helical" evidence="1">
    <location>
        <begin position="7"/>
        <end position="25"/>
    </location>
</feature>
<feature type="transmembrane region" description="Helical" evidence="1">
    <location>
        <begin position="189"/>
        <end position="207"/>
    </location>
</feature>
<feature type="transmembrane region" description="Helical" evidence="1">
    <location>
        <begin position="282"/>
        <end position="302"/>
    </location>
</feature>
<evidence type="ECO:0000256" key="1">
    <source>
        <dbReference type="SAM" id="Phobius"/>
    </source>
</evidence>
<feature type="transmembrane region" description="Helical" evidence="1">
    <location>
        <begin position="78"/>
        <end position="100"/>
    </location>
</feature>